<feature type="transmembrane region" description="Helical" evidence="1">
    <location>
        <begin position="74"/>
        <end position="91"/>
    </location>
</feature>
<reference evidence="3 4" key="1">
    <citation type="submission" date="2019-03" db="EMBL/GenBank/DDBJ databases">
        <title>Ramlibacter henchirensis DSM 14656, whole genome shotgun sequence.</title>
        <authorList>
            <person name="Zhang X."/>
            <person name="Feng G."/>
            <person name="Zhu H."/>
        </authorList>
    </citation>
    <scope>NUCLEOTIDE SEQUENCE [LARGE SCALE GENOMIC DNA]</scope>
    <source>
        <strain evidence="3 4">DSM 14656</strain>
    </source>
</reference>
<feature type="transmembrane region" description="Helical" evidence="1">
    <location>
        <begin position="98"/>
        <end position="117"/>
    </location>
</feature>
<dbReference type="InterPro" id="IPR018677">
    <property type="entry name" value="DUF2157"/>
</dbReference>
<feature type="domain" description="DUF2157" evidence="2">
    <location>
        <begin position="11"/>
        <end position="147"/>
    </location>
</feature>
<keyword evidence="1" id="KW-0812">Transmembrane</keyword>
<dbReference type="Proteomes" id="UP000298180">
    <property type="component" value="Unassembled WGS sequence"/>
</dbReference>
<feature type="transmembrane region" description="Helical" evidence="1">
    <location>
        <begin position="147"/>
        <end position="165"/>
    </location>
</feature>
<dbReference type="Pfam" id="PF09925">
    <property type="entry name" value="DUF2157"/>
    <property type="match status" value="1"/>
</dbReference>
<sequence>MNTRLALYELARRHGVPREGVAVLVREAGLEQPPASLQRGLWRGIAVLAAALVGLGLILWLAANWDTLGRMGRFALLQSVVLVACLAAALQPAVRAPAALAALLGIGGLFAYFGQTYQTGADAWQLFALWAVLSLPLCFAVRSDVLWAPWALVAMTAIALWTFAHTGHRWRVTPQDVGTFGIAWIAAGLLAAALCAPASRWTGAGPWAFRTAVTLAVVAVGAGALAALFRSPIAAHFWLGLGLLAAAGVVLAQRRMFDVFALSAVALALDTLLVAGLSRLLFEGAGSDPFGRMLLVGLVAAGVLAVSVQFILRLARSHGPATLAEDAP</sequence>
<dbReference type="OrthoDB" id="327621at2"/>
<accession>A0A4Z0C4F4</accession>
<feature type="transmembrane region" description="Helical" evidence="1">
    <location>
        <begin position="207"/>
        <end position="229"/>
    </location>
</feature>
<evidence type="ECO:0000313" key="3">
    <source>
        <dbReference type="EMBL" id="TFZ05832.1"/>
    </source>
</evidence>
<comment type="caution">
    <text evidence="3">The sequence shown here is derived from an EMBL/GenBank/DDBJ whole genome shotgun (WGS) entry which is preliminary data.</text>
</comment>
<feature type="transmembrane region" description="Helical" evidence="1">
    <location>
        <begin position="294"/>
        <end position="312"/>
    </location>
</feature>
<name>A0A4Z0C4F4_9BURK</name>
<evidence type="ECO:0000256" key="1">
    <source>
        <dbReference type="SAM" id="Phobius"/>
    </source>
</evidence>
<keyword evidence="4" id="KW-1185">Reference proteome</keyword>
<feature type="transmembrane region" description="Helical" evidence="1">
    <location>
        <begin position="235"/>
        <end position="252"/>
    </location>
</feature>
<feature type="transmembrane region" description="Helical" evidence="1">
    <location>
        <begin position="259"/>
        <end position="282"/>
    </location>
</feature>
<organism evidence="3 4">
    <name type="scientific">Ramlibacter henchirensis</name>
    <dbReference type="NCBI Taxonomy" id="204072"/>
    <lineage>
        <taxon>Bacteria</taxon>
        <taxon>Pseudomonadati</taxon>
        <taxon>Pseudomonadota</taxon>
        <taxon>Betaproteobacteria</taxon>
        <taxon>Burkholderiales</taxon>
        <taxon>Comamonadaceae</taxon>
        <taxon>Ramlibacter</taxon>
    </lineage>
</organism>
<evidence type="ECO:0000259" key="2">
    <source>
        <dbReference type="Pfam" id="PF09925"/>
    </source>
</evidence>
<dbReference type="AlphaFoldDB" id="A0A4Z0C4F4"/>
<evidence type="ECO:0000313" key="4">
    <source>
        <dbReference type="Proteomes" id="UP000298180"/>
    </source>
</evidence>
<dbReference type="EMBL" id="SMLM01000001">
    <property type="protein sequence ID" value="TFZ05832.1"/>
    <property type="molecule type" value="Genomic_DNA"/>
</dbReference>
<keyword evidence="1" id="KW-0472">Membrane</keyword>
<proteinExistence type="predicted"/>
<feature type="transmembrane region" description="Helical" evidence="1">
    <location>
        <begin position="41"/>
        <end position="62"/>
    </location>
</feature>
<protein>
    <submittedName>
        <fullName evidence="3">DUF2157 domain-containing protein</fullName>
    </submittedName>
</protein>
<feature type="transmembrane region" description="Helical" evidence="1">
    <location>
        <begin position="177"/>
        <end position="195"/>
    </location>
</feature>
<dbReference type="RefSeq" id="WP_135261916.1">
    <property type="nucleotide sequence ID" value="NZ_SMLM01000001.1"/>
</dbReference>
<feature type="transmembrane region" description="Helical" evidence="1">
    <location>
        <begin position="123"/>
        <end position="140"/>
    </location>
</feature>
<gene>
    <name evidence="3" type="ORF">EZ313_04030</name>
</gene>
<keyword evidence="1" id="KW-1133">Transmembrane helix</keyword>